<protein>
    <submittedName>
        <fullName evidence="3">NAD(P)H-dependent oxidoreductase</fullName>
    </submittedName>
</protein>
<dbReference type="InterPro" id="IPR029039">
    <property type="entry name" value="Flavoprotein-like_sf"/>
</dbReference>
<dbReference type="RefSeq" id="WP_258814790.1">
    <property type="nucleotide sequence ID" value="NZ_JANUGW010000001.1"/>
</dbReference>
<dbReference type="Pfam" id="PF02525">
    <property type="entry name" value="Flavodoxin_2"/>
    <property type="match status" value="1"/>
</dbReference>
<dbReference type="InterPro" id="IPR003680">
    <property type="entry name" value="Flavodoxin_fold"/>
</dbReference>
<reference evidence="3 4" key="1">
    <citation type="submission" date="2022-08" db="EMBL/GenBank/DDBJ databases">
        <title>Reclassification of Massilia species as members of the genera Telluria, Duganella, Pseudoduganella, Mokoshia gen. nov. and Zemynaea gen. nov. using orthogonal and non-orthogonal genome-based approaches.</title>
        <authorList>
            <person name="Bowman J.P."/>
        </authorList>
    </citation>
    <scope>NUCLEOTIDE SEQUENCE [LARGE SCALE GENOMIC DNA]</scope>
    <source>
        <strain evidence="3 4">JCM 31316</strain>
    </source>
</reference>
<name>A0ABT1ZJR4_9BURK</name>
<evidence type="ECO:0000313" key="4">
    <source>
        <dbReference type="Proteomes" id="UP001204151"/>
    </source>
</evidence>
<dbReference type="EMBL" id="JANUGW010000001">
    <property type="protein sequence ID" value="MCS0580138.1"/>
    <property type="molecule type" value="Genomic_DNA"/>
</dbReference>
<proteinExistence type="predicted"/>
<dbReference type="Gene3D" id="3.40.50.360">
    <property type="match status" value="1"/>
</dbReference>
<gene>
    <name evidence="3" type="ORF">NX784_00885</name>
</gene>
<keyword evidence="1" id="KW-0560">Oxidoreductase</keyword>
<sequence length="195" mass="21250">MTEPTILVIYAHPAPHRSPIHRRLAETARALPGVDLCDLYEAYPDFDIDGERERARLAAARLLVFLHPFRWYGMPAIVKEWMDVVLQPGWAYNDDNHTGECALRGKTFWLVTTTGSGPDAYGPGGLHGRPFADFLPPYEATAALCGMGWIAPLVLHGAAQATADAIDAFAAEFRHRLEGYAGLAAAAAEERAHGA</sequence>
<keyword evidence="4" id="KW-1185">Reference proteome</keyword>
<feature type="domain" description="Flavodoxin-like fold" evidence="2">
    <location>
        <begin position="5"/>
        <end position="176"/>
    </location>
</feature>
<evidence type="ECO:0000313" key="3">
    <source>
        <dbReference type="EMBL" id="MCS0580138.1"/>
    </source>
</evidence>
<dbReference type="PANTHER" id="PTHR47307">
    <property type="entry name" value="GLUTATHIONE-REGULATED POTASSIUM-EFFLUX SYSTEM ANCILLARY PROTEIN KEFG"/>
    <property type="match status" value="1"/>
</dbReference>
<accession>A0ABT1ZJR4</accession>
<evidence type="ECO:0000259" key="2">
    <source>
        <dbReference type="Pfam" id="PF02525"/>
    </source>
</evidence>
<dbReference type="SUPFAM" id="SSF52218">
    <property type="entry name" value="Flavoproteins"/>
    <property type="match status" value="1"/>
</dbReference>
<dbReference type="InterPro" id="IPR046980">
    <property type="entry name" value="KefG/KefF"/>
</dbReference>
<dbReference type="PANTHER" id="PTHR47307:SF2">
    <property type="entry name" value="GLUTATHIONE-REGULATED POTASSIUM-EFFLUX SYSTEM ANCILLARY PROTEIN KEFF"/>
    <property type="match status" value="1"/>
</dbReference>
<dbReference type="Proteomes" id="UP001204151">
    <property type="component" value="Unassembled WGS sequence"/>
</dbReference>
<organism evidence="3 4">
    <name type="scientific">Massilia pinisoli</name>
    <dbReference type="NCBI Taxonomy" id="1772194"/>
    <lineage>
        <taxon>Bacteria</taxon>
        <taxon>Pseudomonadati</taxon>
        <taxon>Pseudomonadota</taxon>
        <taxon>Betaproteobacteria</taxon>
        <taxon>Burkholderiales</taxon>
        <taxon>Oxalobacteraceae</taxon>
        <taxon>Telluria group</taxon>
        <taxon>Massilia</taxon>
    </lineage>
</organism>
<comment type="caution">
    <text evidence="3">The sequence shown here is derived from an EMBL/GenBank/DDBJ whole genome shotgun (WGS) entry which is preliminary data.</text>
</comment>
<evidence type="ECO:0000256" key="1">
    <source>
        <dbReference type="ARBA" id="ARBA00023002"/>
    </source>
</evidence>